<feature type="domain" description="Amidohydrolase-related" evidence="2">
    <location>
        <begin position="56"/>
        <end position="411"/>
    </location>
</feature>
<accession>A0A6N2SKC2</accession>
<dbReference type="InterPro" id="IPR017700">
    <property type="entry name" value="Aminohydrolase_SsnA"/>
</dbReference>
<protein>
    <submittedName>
        <fullName evidence="3">5-methylthioadenosine/S-adenosylhomocysteine deaminase</fullName>
        <ecNumber evidence="3">3.5.4.28</ecNumber>
    </submittedName>
</protein>
<organism evidence="3">
    <name type="scientific">Anaerococcus vaginalis</name>
    <dbReference type="NCBI Taxonomy" id="33037"/>
    <lineage>
        <taxon>Bacteria</taxon>
        <taxon>Bacillati</taxon>
        <taxon>Bacillota</taxon>
        <taxon>Tissierellia</taxon>
        <taxon>Tissierellales</taxon>
        <taxon>Peptoniphilaceae</taxon>
        <taxon>Anaerococcus</taxon>
    </lineage>
</organism>
<evidence type="ECO:0000256" key="1">
    <source>
        <dbReference type="ARBA" id="ARBA00022801"/>
    </source>
</evidence>
<dbReference type="RefSeq" id="WP_156328862.1">
    <property type="nucleotide sequence ID" value="NZ_CACRSW010000012.1"/>
</dbReference>
<dbReference type="InterPro" id="IPR032466">
    <property type="entry name" value="Metal_Hydrolase"/>
</dbReference>
<reference evidence="3" key="1">
    <citation type="submission" date="2019-11" db="EMBL/GenBank/DDBJ databases">
        <authorList>
            <person name="Feng L."/>
        </authorList>
    </citation>
    <scope>NUCLEOTIDE SEQUENCE</scope>
    <source>
        <strain evidence="3">AvaginalisLFYP127</strain>
    </source>
</reference>
<sequence>MILSNCLIITNDENNNFYENGAVLIKDKLIEDVGENQNILKKYPDEEVIDLKGKLLMPGMICAHSHIYSAYGRGMAVSKPTDNFFNVLENLWWSLDRELTTEDVRLNALTTYMESIANGVTTVIDHHSGPNSVENSLFTLGEAAKEVGIRTNLCYELSDRDGAEIRDKEIKENVDWIKYSQKENDDMLRGLFGLHASFTLSDESLEKALDAMDGVYNGFHVHVAEGIEDQWDCQRKYGKRIVERLNDFGIINENSLAIHCVHINGREMDILKKNNTPVIFNPESNMNNAVGVPPVNRFFEKGLKVGIGTDAYTNDMFESMKVANIIQAHNTQDPTKGFGETLEMQFKNNPDIVSHFLNNEVGRIKKGAYADLITFNYDPYTPINKDNWGGHSLFGLTGRLVNDTIINGKFVMKDKIITTVDQAKIHADSRQRAAKVWKNL</sequence>
<dbReference type="NCBIfam" id="TIGR03314">
    <property type="entry name" value="Se_ssnA"/>
    <property type="match status" value="1"/>
</dbReference>
<dbReference type="Gene3D" id="2.30.40.10">
    <property type="entry name" value="Urease, subunit C, domain 1"/>
    <property type="match status" value="1"/>
</dbReference>
<gene>
    <name evidence="3" type="primary">mtaD_1</name>
    <name evidence="3" type="ORF">AVLFYP127_00282</name>
</gene>
<dbReference type="InterPro" id="IPR050287">
    <property type="entry name" value="MTA/SAH_deaminase"/>
</dbReference>
<dbReference type="SUPFAM" id="SSF51338">
    <property type="entry name" value="Composite domain of metallo-dependent hydrolases"/>
    <property type="match status" value="1"/>
</dbReference>
<dbReference type="Gene3D" id="3.20.20.140">
    <property type="entry name" value="Metal-dependent hydrolases"/>
    <property type="match status" value="1"/>
</dbReference>
<dbReference type="EC" id="3.5.4.28" evidence="3"/>
<evidence type="ECO:0000259" key="2">
    <source>
        <dbReference type="Pfam" id="PF01979"/>
    </source>
</evidence>
<proteinExistence type="predicted"/>
<dbReference type="NCBIfam" id="NF005540">
    <property type="entry name" value="PRK07203.1"/>
    <property type="match status" value="1"/>
</dbReference>
<dbReference type="SUPFAM" id="SSF51556">
    <property type="entry name" value="Metallo-dependent hydrolases"/>
    <property type="match status" value="1"/>
</dbReference>
<evidence type="ECO:0000313" key="3">
    <source>
        <dbReference type="EMBL" id="VYS93544.1"/>
    </source>
</evidence>
<keyword evidence="1 3" id="KW-0378">Hydrolase</keyword>
<dbReference type="PANTHER" id="PTHR43794">
    <property type="entry name" value="AMINOHYDROLASE SSNA-RELATED"/>
    <property type="match status" value="1"/>
</dbReference>
<name>A0A6N2SKC2_9FIRM</name>
<dbReference type="GO" id="GO:0050270">
    <property type="term" value="F:S-adenosylhomocysteine deaminase activity"/>
    <property type="evidence" value="ECO:0007669"/>
    <property type="project" value="UniProtKB-EC"/>
</dbReference>
<dbReference type="InterPro" id="IPR011059">
    <property type="entry name" value="Metal-dep_hydrolase_composite"/>
</dbReference>
<dbReference type="Pfam" id="PF01979">
    <property type="entry name" value="Amidohydro_1"/>
    <property type="match status" value="1"/>
</dbReference>
<dbReference type="EMBL" id="CACRSW010000012">
    <property type="protein sequence ID" value="VYS93544.1"/>
    <property type="molecule type" value="Genomic_DNA"/>
</dbReference>
<dbReference type="AlphaFoldDB" id="A0A6N2SKC2"/>
<dbReference type="PANTHER" id="PTHR43794:SF11">
    <property type="entry name" value="AMIDOHYDROLASE-RELATED DOMAIN-CONTAINING PROTEIN"/>
    <property type="match status" value="1"/>
</dbReference>
<dbReference type="InterPro" id="IPR006680">
    <property type="entry name" value="Amidohydro-rel"/>
</dbReference>